<dbReference type="RefSeq" id="WP_026815146.1">
    <property type="nucleotide sequence ID" value="NZ_BMWP01000001.1"/>
</dbReference>
<keyword evidence="3" id="KW-1185">Reference proteome</keyword>
<feature type="signal peptide" evidence="1">
    <location>
        <begin position="1"/>
        <end position="18"/>
    </location>
</feature>
<evidence type="ECO:0008006" key="4">
    <source>
        <dbReference type="Google" id="ProtNLM"/>
    </source>
</evidence>
<dbReference type="AlphaFoldDB" id="A0A918ILH3"/>
<evidence type="ECO:0000313" key="3">
    <source>
        <dbReference type="Proteomes" id="UP000634668"/>
    </source>
</evidence>
<dbReference type="Proteomes" id="UP000634668">
    <property type="component" value="Unassembled WGS sequence"/>
</dbReference>
<organism evidence="2 3">
    <name type="scientific">Arenibacter certesii</name>
    <dbReference type="NCBI Taxonomy" id="228955"/>
    <lineage>
        <taxon>Bacteria</taxon>
        <taxon>Pseudomonadati</taxon>
        <taxon>Bacteroidota</taxon>
        <taxon>Flavobacteriia</taxon>
        <taxon>Flavobacteriales</taxon>
        <taxon>Flavobacteriaceae</taxon>
        <taxon>Arenibacter</taxon>
    </lineage>
</organism>
<reference evidence="2" key="1">
    <citation type="journal article" date="2014" name="Int. J. Syst. Evol. Microbiol.">
        <title>Complete genome sequence of Corynebacterium casei LMG S-19264T (=DSM 44701T), isolated from a smear-ripened cheese.</title>
        <authorList>
            <consortium name="US DOE Joint Genome Institute (JGI-PGF)"/>
            <person name="Walter F."/>
            <person name="Albersmeier A."/>
            <person name="Kalinowski J."/>
            <person name="Ruckert C."/>
        </authorList>
    </citation>
    <scope>NUCLEOTIDE SEQUENCE</scope>
    <source>
        <strain evidence="2">KCTC 12113</strain>
    </source>
</reference>
<comment type="caution">
    <text evidence="2">The sequence shown here is derived from an EMBL/GenBank/DDBJ whole genome shotgun (WGS) entry which is preliminary data.</text>
</comment>
<protein>
    <recommendedName>
        <fullName evidence="4">DUF5723 domain-containing protein</fullName>
    </recommendedName>
</protein>
<reference evidence="2" key="2">
    <citation type="submission" date="2020-09" db="EMBL/GenBank/DDBJ databases">
        <authorList>
            <person name="Sun Q."/>
            <person name="Kim S."/>
        </authorList>
    </citation>
    <scope>NUCLEOTIDE SEQUENCE</scope>
    <source>
        <strain evidence="2">KCTC 12113</strain>
    </source>
</reference>
<dbReference type="Gene3D" id="2.40.160.130">
    <property type="entry name" value="Capsule assembly protein Wzi"/>
    <property type="match status" value="1"/>
</dbReference>
<gene>
    <name evidence="2" type="ORF">GCM10007383_01490</name>
</gene>
<dbReference type="EMBL" id="BMWP01000001">
    <property type="protein sequence ID" value="GGW22097.1"/>
    <property type="molecule type" value="Genomic_DNA"/>
</dbReference>
<proteinExistence type="predicted"/>
<evidence type="ECO:0000313" key="2">
    <source>
        <dbReference type="EMBL" id="GGW22097.1"/>
    </source>
</evidence>
<evidence type="ECO:0000256" key="1">
    <source>
        <dbReference type="SAM" id="SignalP"/>
    </source>
</evidence>
<keyword evidence="1" id="KW-0732">Signal</keyword>
<dbReference type="InterPro" id="IPR038636">
    <property type="entry name" value="Wzi_sf"/>
</dbReference>
<accession>A0A918ILH3</accession>
<sequence length="454" mass="51648">MIKKISFFLLLLPIAIQAQNHFITDVGLRVLLSDQKNTFWSHSNTNGLIQPNTNFLGTVNTEFSNYVGEYGRLAIGASAFYAVNKSQDDTAALNEYYAFYEYQNVKVTLGAKNRDEKLMGLSSVGGDMLWSSNARAIPGIEFATIAPLEFSDYISLDFALGHYLLNDDRHVENARVHYKKITLNLNTSENSVFSLGLSNYAQWGGVSKTAGQQPDSANDFLKILFSTTETTKVTRGYEENPMGNFIGSFHLDYKYQFRNRDKLHLYYQSIYEDTSGREFANFPDGVWGAFWSTSEEDSFIKGFLYEYQHTISQSGPSLNRYNDNYFNNNIYQSGWTYFGEVIGTPFITPNPDGIGIINNTYRAHHVGVTGRLFNLDYKGKASYVVNKGLIRAPFEPSQNNLYVYGDLTYNASERSSFSFSLAGDIRDAERDRLTVGLGFRYRIGRKPRYIYRRD</sequence>
<feature type="chain" id="PRO_5037839679" description="DUF5723 domain-containing protein" evidence="1">
    <location>
        <begin position="19"/>
        <end position="454"/>
    </location>
</feature>
<name>A0A918ILH3_9FLAO</name>